<keyword evidence="1" id="KW-0433">Leucine-rich repeat</keyword>
<keyword evidence="3" id="KW-0472">Membrane</keyword>
<dbReference type="AlphaFoldDB" id="A0A089L7U0"/>
<evidence type="ECO:0000256" key="2">
    <source>
        <dbReference type="ARBA" id="ARBA00022737"/>
    </source>
</evidence>
<sequence length="627" mass="69964">MAFIPLNCPNCSGRIEYKEGAILKCPYCHTELLLKQNHVYYVDQTINHYHGTVPEATATPKPSFSISVPLRLVLILLLVISGAIGTYFYYGLDSPQHTTEANLSVRKMPESEVLLSFLREILDKGSAMPTEEELASLRYLTVDRSENDQWRFTYSLSDPFSNERAEKITYVTQDKRMNTQRIDQRDFEAFKGLTALNLTNSYEISQADQTTLAHMAGLKSYGGAFNESFSKFSRYFGDKSKITELTTQLRSNQELVMLLEFPNLSTLSITYVDESVTDFHLLHKLPLKSLSLTFVDELGWLSSMTGLSSLAIHHSEATDLQPLYALTQLQELHLSYLTNVKSIDFVQNMPALQTLDTENLNFSNLKPLAGKTSITTLRLASLSQLSSVAAVNSLPSLREFTLSGYYEKAEPLTLPGVRQVEIPGDFLPGLKAPALTALTIRGGSAELDMAALGKFPELAQLTLWDIDEMAQLDALDDLTRLQTLSIYDSSLYKESDALFRLKQVNTLVCSECRLDFGQKAGAANSVLEHLTLDRPSFSMNNNSVSEVDQALPYFANLSALRSFTLQDSNLASLEFMSKWQAIEELHLENNAISNIETLSRLPNLQKVFLAGNSVLNKSVLGADVHVY</sequence>
<name>A0A089L7U0_PAEBO</name>
<organism evidence="4 5">
    <name type="scientific">Paenibacillus borealis</name>
    <dbReference type="NCBI Taxonomy" id="160799"/>
    <lineage>
        <taxon>Bacteria</taxon>
        <taxon>Bacillati</taxon>
        <taxon>Bacillota</taxon>
        <taxon>Bacilli</taxon>
        <taxon>Bacillales</taxon>
        <taxon>Paenibacillaceae</taxon>
        <taxon>Paenibacillus</taxon>
    </lineage>
</organism>
<dbReference type="KEGG" id="pbd:PBOR_03640"/>
<keyword evidence="3" id="KW-1133">Transmembrane helix</keyword>
<dbReference type="PANTHER" id="PTHR46652:SF7">
    <property type="entry name" value="LEUCINE-RICH REPEAT AND IQ DOMAIN-CONTAINING PROTEIN 1"/>
    <property type="match status" value="1"/>
</dbReference>
<dbReference type="EMBL" id="CP009285">
    <property type="protein sequence ID" value="AIQ56150.1"/>
    <property type="molecule type" value="Genomic_DNA"/>
</dbReference>
<keyword evidence="3" id="KW-0812">Transmembrane</keyword>
<protein>
    <submittedName>
        <fullName evidence="4">Cell wall anchor protein</fullName>
    </submittedName>
</protein>
<dbReference type="PANTHER" id="PTHR46652">
    <property type="entry name" value="LEUCINE-RICH REPEAT AND IQ DOMAIN-CONTAINING PROTEIN 1-RELATED"/>
    <property type="match status" value="1"/>
</dbReference>
<dbReference type="HOGENOM" id="CLU_436047_0_0_9"/>
<dbReference type="SUPFAM" id="SSF52058">
    <property type="entry name" value="L domain-like"/>
    <property type="match status" value="2"/>
</dbReference>
<evidence type="ECO:0000313" key="5">
    <source>
        <dbReference type="Proteomes" id="UP000029518"/>
    </source>
</evidence>
<keyword evidence="5" id="KW-1185">Reference proteome</keyword>
<dbReference type="Gene3D" id="3.80.10.10">
    <property type="entry name" value="Ribonuclease Inhibitor"/>
    <property type="match status" value="2"/>
</dbReference>
<dbReference type="InterPro" id="IPR032675">
    <property type="entry name" value="LRR_dom_sf"/>
</dbReference>
<dbReference type="OrthoDB" id="2725310at2"/>
<feature type="transmembrane region" description="Helical" evidence="3">
    <location>
        <begin position="70"/>
        <end position="90"/>
    </location>
</feature>
<evidence type="ECO:0000313" key="4">
    <source>
        <dbReference type="EMBL" id="AIQ56150.1"/>
    </source>
</evidence>
<dbReference type="Proteomes" id="UP000029518">
    <property type="component" value="Chromosome"/>
</dbReference>
<evidence type="ECO:0000256" key="1">
    <source>
        <dbReference type="ARBA" id="ARBA00022614"/>
    </source>
</evidence>
<dbReference type="InterPro" id="IPR050836">
    <property type="entry name" value="SDS22/Internalin_LRR"/>
</dbReference>
<accession>A0A089L7U0</accession>
<proteinExistence type="predicted"/>
<dbReference type="InterPro" id="IPR001611">
    <property type="entry name" value="Leu-rich_rpt"/>
</dbReference>
<dbReference type="PROSITE" id="PS51450">
    <property type="entry name" value="LRR"/>
    <property type="match status" value="1"/>
</dbReference>
<evidence type="ECO:0000256" key="3">
    <source>
        <dbReference type="SAM" id="Phobius"/>
    </source>
</evidence>
<reference evidence="4" key="1">
    <citation type="submission" date="2014-08" db="EMBL/GenBank/DDBJ databases">
        <title>Comparative genomics of the Paenibacillus odorifer group.</title>
        <authorList>
            <person name="den Bakker H.C."/>
            <person name="Tsai Y.-C.Y.-C."/>
            <person name="Martin N."/>
            <person name="Korlach J."/>
            <person name="Wiedmann M."/>
        </authorList>
    </citation>
    <scope>NUCLEOTIDE SEQUENCE [LARGE SCALE GENOMIC DNA]</scope>
    <source>
        <strain evidence="4">DSM 13188</strain>
    </source>
</reference>
<keyword evidence="2" id="KW-0677">Repeat</keyword>
<gene>
    <name evidence="4" type="ORF">PBOR_03640</name>
</gene>